<feature type="transmembrane region" description="Helical" evidence="1">
    <location>
        <begin position="28"/>
        <end position="50"/>
    </location>
</feature>
<protein>
    <recommendedName>
        <fullName evidence="4">Archaeal Type IV pilin N-terminal domain-containing protein</fullName>
    </recommendedName>
</protein>
<keyword evidence="3" id="KW-1185">Reference proteome</keyword>
<keyword evidence="1" id="KW-0472">Membrane</keyword>
<keyword evidence="1" id="KW-1133">Transmembrane helix</keyword>
<dbReference type="GeneID" id="95967635"/>
<evidence type="ECO:0000256" key="1">
    <source>
        <dbReference type="SAM" id="Phobius"/>
    </source>
</evidence>
<dbReference type="KEGG" id="omr:OXIME_000900"/>
<reference evidence="2 3" key="1">
    <citation type="submission" date="2023-09" db="EMBL/GenBank/DDBJ databases">
        <authorList>
            <person name="Golyshina O.V."/>
            <person name="Lunev E.A."/>
            <person name="Bargiela R."/>
            <person name="Gaines M.C."/>
            <person name="Daum B."/>
            <person name="Bale N.J."/>
            <person name="Koenen M."/>
            <person name="Sinninghe Damst J.S."/>
            <person name="Yakimov M."/>
            <person name="Golyshin P.N."/>
        </authorList>
    </citation>
    <scope>NUCLEOTIDE SEQUENCE [LARGE SCALE GENOMIC DNA]</scope>
    <source>
        <strain evidence="2 3">M1</strain>
    </source>
</reference>
<keyword evidence="1" id="KW-0812">Transmembrane</keyword>
<gene>
    <name evidence="2" type="ORF">OXIME_000900</name>
</gene>
<dbReference type="AlphaFoldDB" id="A0AAX4NGT6"/>
<accession>A0AAX4NGT6</accession>
<evidence type="ECO:0000313" key="2">
    <source>
        <dbReference type="EMBL" id="WYY00334.1"/>
    </source>
</evidence>
<dbReference type="EMBL" id="CP133772">
    <property type="protein sequence ID" value="WYY00334.1"/>
    <property type="molecule type" value="Genomic_DNA"/>
</dbReference>
<evidence type="ECO:0008006" key="4">
    <source>
        <dbReference type="Google" id="ProtNLM"/>
    </source>
</evidence>
<evidence type="ECO:0000313" key="3">
    <source>
        <dbReference type="Proteomes" id="UP001451606"/>
    </source>
</evidence>
<proteinExistence type="predicted"/>
<dbReference type="Proteomes" id="UP001451606">
    <property type="component" value="Chromosome"/>
</dbReference>
<organism evidence="2 3">
    <name type="scientific">Oxyplasma meridianum</name>
    <dbReference type="NCBI Taxonomy" id="3073602"/>
    <lineage>
        <taxon>Archaea</taxon>
        <taxon>Methanobacteriati</taxon>
        <taxon>Thermoplasmatota</taxon>
        <taxon>Thermoplasmata</taxon>
        <taxon>Thermoplasmatales</taxon>
        <taxon>Thermoplasmataceae</taxon>
        <taxon>Oxyplasma</taxon>
    </lineage>
</organism>
<dbReference type="RefSeq" id="WP_393970675.1">
    <property type="nucleotide sequence ID" value="NZ_CP133772.1"/>
</dbReference>
<name>A0AAX4NGT6_9ARCH</name>
<sequence length="333" mass="36435">MLFKCSLNLKKIFRCPGRRDQDRAVAEVIGTILIFAIVVSLLTAFVMWYVPDVSTSNEQNYQAASQSSMMSIASSLSSTNFVSGSAVSFPVSIGIKGVSPFTGPSDTSLNFEPHGFFSFMNITYTVNYTNSTGVKHTYTVNLSEYSSGTIFSSGNTQFINPVDFIIQDGYFLADYGLTQPASGYGPLPIDAINNSGSVSISLSSVNIVGPDFSTSGYGPTLLELLTENSSYVHFSRNEKSALNGTISYVNSIYLNSLNFTVETPFVSAWNFSLYSQYNSSVQYSPVKNNTSWYFKNLPLKTMIYSGRISVVDLHSMNVSSIQTRYADLGILSI</sequence>